<feature type="region of interest" description="Disordered" evidence="10">
    <location>
        <begin position="168"/>
        <end position="193"/>
    </location>
</feature>
<feature type="domain" description="Methionyl/Valyl/Leucyl/Isoleucyl-tRNA synthetase anticodon-binding" evidence="12">
    <location>
        <begin position="879"/>
        <end position="994"/>
    </location>
</feature>
<keyword evidence="4" id="KW-0547">Nucleotide-binding</keyword>
<keyword evidence="6" id="KW-0648">Protein biosynthesis</keyword>
<keyword evidence="5" id="KW-0067">ATP-binding</keyword>
<evidence type="ECO:0000256" key="5">
    <source>
        <dbReference type="ARBA" id="ARBA00022840"/>
    </source>
</evidence>
<dbReference type="Pfam" id="PF08264">
    <property type="entry name" value="Anticodon_1"/>
    <property type="match status" value="1"/>
</dbReference>
<dbReference type="InterPro" id="IPR002300">
    <property type="entry name" value="aa-tRNA-synth_Ia"/>
</dbReference>
<protein>
    <recommendedName>
        <fullName evidence="2">leucine--tRNA ligase</fullName>
        <ecNumber evidence="2">6.1.1.4</ecNumber>
    </recommendedName>
    <alternativeName>
        <fullName evidence="8">Leucyl-tRNA synthetase</fullName>
    </alternativeName>
</protein>
<evidence type="ECO:0000256" key="2">
    <source>
        <dbReference type="ARBA" id="ARBA00013164"/>
    </source>
</evidence>
<keyword evidence="7 13" id="KW-0030">Aminoacyl-tRNA synthetase</keyword>
<dbReference type="GO" id="GO:0002161">
    <property type="term" value="F:aminoacyl-tRNA deacylase activity"/>
    <property type="evidence" value="ECO:0007669"/>
    <property type="project" value="InterPro"/>
</dbReference>
<dbReference type="Gene3D" id="3.90.740.10">
    <property type="entry name" value="Valyl/Leucyl/Isoleucyl-tRNA synthetase, editing domain"/>
    <property type="match status" value="1"/>
</dbReference>
<evidence type="ECO:0000256" key="9">
    <source>
        <dbReference type="ARBA" id="ARBA00047469"/>
    </source>
</evidence>
<comment type="similarity">
    <text evidence="1">Belongs to the class-I aminoacyl-tRNA synthetase family.</text>
</comment>
<dbReference type="InterPro" id="IPR009008">
    <property type="entry name" value="Val/Leu/Ile-tRNA-synth_edit"/>
</dbReference>
<evidence type="ECO:0000256" key="3">
    <source>
        <dbReference type="ARBA" id="ARBA00022598"/>
    </source>
</evidence>
<feature type="domain" description="Aminoacyl-tRNA synthetase class Ia" evidence="11">
    <location>
        <begin position="230"/>
        <end position="812"/>
    </location>
</feature>
<evidence type="ECO:0000259" key="11">
    <source>
        <dbReference type="Pfam" id="PF00133"/>
    </source>
</evidence>
<name>A0A8E2E111_9PEZI</name>
<evidence type="ECO:0000256" key="4">
    <source>
        <dbReference type="ARBA" id="ARBA00022741"/>
    </source>
</evidence>
<evidence type="ECO:0000256" key="8">
    <source>
        <dbReference type="ARBA" id="ARBA00030520"/>
    </source>
</evidence>
<evidence type="ECO:0000259" key="12">
    <source>
        <dbReference type="Pfam" id="PF08264"/>
    </source>
</evidence>
<dbReference type="Proteomes" id="UP000250266">
    <property type="component" value="Unassembled WGS sequence"/>
</dbReference>
<dbReference type="AlphaFoldDB" id="A0A8E2E111"/>
<dbReference type="InterPro" id="IPR013155">
    <property type="entry name" value="M/V/L/I-tRNA-synth_anticd-bd"/>
</dbReference>
<dbReference type="OrthoDB" id="10249672at2759"/>
<dbReference type="InterPro" id="IPR014729">
    <property type="entry name" value="Rossmann-like_a/b/a_fold"/>
</dbReference>
<dbReference type="Pfam" id="PF00133">
    <property type="entry name" value="tRNA-synt_1"/>
    <property type="match status" value="2"/>
</dbReference>
<dbReference type="FunFam" id="3.90.740.10:FF:000001">
    <property type="entry name" value="Leucine--tRNA ligase, cytoplasmic"/>
    <property type="match status" value="1"/>
</dbReference>
<dbReference type="EMBL" id="KV745324">
    <property type="protein sequence ID" value="OCK75381.1"/>
    <property type="molecule type" value="Genomic_DNA"/>
</dbReference>
<evidence type="ECO:0000256" key="1">
    <source>
        <dbReference type="ARBA" id="ARBA00005594"/>
    </source>
</evidence>
<sequence length="1164" mass="131103">MEAPAPQSLPDSAVKATLTVLDSEFSSSKTLKIENTEKRDELIQIEKRYQQQWQDNHVFESDAPTLEEEPFATTTPEQLHSKYPKWMGTMAYPYMNGTLHAGHCFTASKVEFGAGFARMQGKRALFPLGWHVTGMPIKACADKLVREIEMFGTTFERCPVDDIIEEGQLTSADGQPPAPTQEETKTDMSKFSAKKGKASAKSVKTKYQFQIMLSLGIPLDEIHKFADTQYWLKYFPPLAKRDLTSFGARIDWRRQMVTTDANPYYDSFVAWQMRKLKELGKIKFGKRYTVYSPKDGQACLDHDRQSGEGVAVQEYTALKLKVKEWPESAQKILEGKLPQGANVYFVPATLRPETMYGQTCCFVGPKIKYGVFKVSEEEFFVLSERAARNMSFQGIFPSWGVYPQVAQLLGADVIGTLVNAPLSVHKDGVRILPMETVKDTKGTAVVTSVPSDSPDDYATVLDLAKKADYYKIKQEWAELEMVPIIDTPTYGNLTAKALVEELKIQSPKDTKKLEEAKEKAYKEGFYKGTMIYGSFAGKPVEQAKGLVRQQLLDDGLAFNYAEPDGLVISRSGDVCVVALQDQWYMNYGTTANGGDGEWAQMVLDHIQGDLNTYYPEAQHAFTQVINWLSHWACSRSYGLGTKLPWDHSVKVESLSDSTIYQSYYTFAHLLHKDLYGKEPGVLGIKPDEMSDDVWDYILGRRDTTDFETTISKKSLETMRRQFDYWYPLDIRTSGKDLIQNHLTFNLYVHAALFKKANWPRSFRVNGHLMLNGEKMSKSTGNFLTLEQAVSKFGADATRIALADAGDGIEDANFAEKVADTSVLKLFELKKWCEEMVQDAVLVENGKKFKHVQENERIRNIDVVQRKSGTPRFLWDDLFDNEMNTLVAETKQHYENTMYKSALKSGYYDFTTARDFYREVTRAAGLGMHEDLARRYIELQALLLTPIAPHFADYVWQEVLKKPDTVQNALFPNVPEAIPSLTAAREYVRTTASNITSAEAAQIKKLAKGKAALFDPKKDKKITLFVATAYPAWQTKYINLIRDSYPNLDIKELSKKVEKAESKKAMPFLNGLKRQLDSGETKEKVLDRRLAFDELETLRAMVPGLMQTVRFCKRVEIVRVEEGGGGVVVGGGGDGAAEEGTMLKELPGFAGSAEPGSPSFLFENV</sequence>
<dbReference type="InterPro" id="IPR004493">
    <property type="entry name" value="Leu-tRNA-synth_Ia_arc/euk"/>
</dbReference>
<dbReference type="SUPFAM" id="SSF47323">
    <property type="entry name" value="Anticodon-binding domain of a subclass of class I aminoacyl-tRNA synthetases"/>
    <property type="match status" value="1"/>
</dbReference>
<dbReference type="EC" id="6.1.1.4" evidence="2"/>
<evidence type="ECO:0000256" key="6">
    <source>
        <dbReference type="ARBA" id="ARBA00022917"/>
    </source>
</evidence>
<dbReference type="GO" id="GO:0004823">
    <property type="term" value="F:leucine-tRNA ligase activity"/>
    <property type="evidence" value="ECO:0007669"/>
    <property type="project" value="UniProtKB-EC"/>
</dbReference>
<reference evidence="13 14" key="1">
    <citation type="journal article" date="2016" name="Nat. Commun.">
        <title>Ectomycorrhizal ecology is imprinted in the genome of the dominant symbiotic fungus Cenococcum geophilum.</title>
        <authorList>
            <consortium name="DOE Joint Genome Institute"/>
            <person name="Peter M."/>
            <person name="Kohler A."/>
            <person name="Ohm R.A."/>
            <person name="Kuo A."/>
            <person name="Krutzmann J."/>
            <person name="Morin E."/>
            <person name="Arend M."/>
            <person name="Barry K.W."/>
            <person name="Binder M."/>
            <person name="Choi C."/>
            <person name="Clum A."/>
            <person name="Copeland A."/>
            <person name="Grisel N."/>
            <person name="Haridas S."/>
            <person name="Kipfer T."/>
            <person name="LaButti K."/>
            <person name="Lindquist E."/>
            <person name="Lipzen A."/>
            <person name="Maire R."/>
            <person name="Meier B."/>
            <person name="Mihaltcheva S."/>
            <person name="Molinier V."/>
            <person name="Murat C."/>
            <person name="Poggeler S."/>
            <person name="Quandt C.A."/>
            <person name="Sperisen C."/>
            <person name="Tritt A."/>
            <person name="Tisserant E."/>
            <person name="Crous P.W."/>
            <person name="Henrissat B."/>
            <person name="Nehls U."/>
            <person name="Egli S."/>
            <person name="Spatafora J.W."/>
            <person name="Grigoriev I.V."/>
            <person name="Martin F.M."/>
        </authorList>
    </citation>
    <scope>NUCLEOTIDE SEQUENCE [LARGE SCALE GENOMIC DNA]</scope>
    <source>
        <strain evidence="13 14">CBS 459.81</strain>
    </source>
</reference>
<keyword evidence="14" id="KW-1185">Reference proteome</keyword>
<dbReference type="GO" id="GO:0005524">
    <property type="term" value="F:ATP binding"/>
    <property type="evidence" value="ECO:0007669"/>
    <property type="project" value="UniProtKB-KW"/>
</dbReference>
<dbReference type="PANTHER" id="PTHR45794">
    <property type="entry name" value="LEUCYL-TRNA SYNTHETASE"/>
    <property type="match status" value="1"/>
</dbReference>
<evidence type="ECO:0000256" key="7">
    <source>
        <dbReference type="ARBA" id="ARBA00023146"/>
    </source>
</evidence>
<keyword evidence="3" id="KW-0436">Ligase</keyword>
<dbReference type="Gene3D" id="3.40.50.620">
    <property type="entry name" value="HUPs"/>
    <property type="match status" value="1"/>
</dbReference>
<comment type="catalytic activity">
    <reaction evidence="9">
        <text>tRNA(Leu) + L-leucine + ATP = L-leucyl-tRNA(Leu) + AMP + diphosphate</text>
        <dbReference type="Rhea" id="RHEA:11688"/>
        <dbReference type="Rhea" id="RHEA-COMP:9613"/>
        <dbReference type="Rhea" id="RHEA-COMP:9622"/>
        <dbReference type="ChEBI" id="CHEBI:30616"/>
        <dbReference type="ChEBI" id="CHEBI:33019"/>
        <dbReference type="ChEBI" id="CHEBI:57427"/>
        <dbReference type="ChEBI" id="CHEBI:78442"/>
        <dbReference type="ChEBI" id="CHEBI:78494"/>
        <dbReference type="ChEBI" id="CHEBI:456215"/>
        <dbReference type="EC" id="6.1.1.4"/>
    </reaction>
</comment>
<evidence type="ECO:0000256" key="10">
    <source>
        <dbReference type="SAM" id="MobiDB-lite"/>
    </source>
</evidence>
<dbReference type="NCBIfam" id="TIGR00395">
    <property type="entry name" value="leuS_arch"/>
    <property type="match status" value="1"/>
</dbReference>
<accession>A0A8E2E111</accession>
<dbReference type="SUPFAM" id="SSF52374">
    <property type="entry name" value="Nucleotidylyl transferase"/>
    <property type="match status" value="1"/>
</dbReference>
<evidence type="ECO:0000313" key="13">
    <source>
        <dbReference type="EMBL" id="OCK75381.1"/>
    </source>
</evidence>
<dbReference type="GO" id="GO:0006429">
    <property type="term" value="P:leucyl-tRNA aminoacylation"/>
    <property type="evidence" value="ECO:0007669"/>
    <property type="project" value="InterPro"/>
</dbReference>
<dbReference type="Gene3D" id="1.10.730.10">
    <property type="entry name" value="Isoleucyl-tRNA Synthetase, Domain 1"/>
    <property type="match status" value="1"/>
</dbReference>
<gene>
    <name evidence="13" type="ORF">K432DRAFT_386244</name>
</gene>
<organism evidence="13 14">
    <name type="scientific">Lepidopterella palustris CBS 459.81</name>
    <dbReference type="NCBI Taxonomy" id="1314670"/>
    <lineage>
        <taxon>Eukaryota</taxon>
        <taxon>Fungi</taxon>
        <taxon>Dikarya</taxon>
        <taxon>Ascomycota</taxon>
        <taxon>Pezizomycotina</taxon>
        <taxon>Dothideomycetes</taxon>
        <taxon>Pleosporomycetidae</taxon>
        <taxon>Mytilinidiales</taxon>
        <taxon>Argynnaceae</taxon>
        <taxon>Lepidopterella</taxon>
    </lineage>
</organism>
<dbReference type="PANTHER" id="PTHR45794:SF1">
    <property type="entry name" value="LEUCINE--TRNA LIGASE, CYTOPLASMIC"/>
    <property type="match status" value="1"/>
</dbReference>
<dbReference type="SUPFAM" id="SSF50677">
    <property type="entry name" value="ValRS/IleRS/LeuRS editing domain"/>
    <property type="match status" value="1"/>
</dbReference>
<proteinExistence type="inferred from homology"/>
<feature type="domain" description="Aminoacyl-tRNA synthetase class Ia" evidence="11">
    <location>
        <begin position="83"/>
        <end position="144"/>
    </location>
</feature>
<dbReference type="InterPro" id="IPR009080">
    <property type="entry name" value="tRNAsynth_Ia_anticodon-bd"/>
</dbReference>
<evidence type="ECO:0000313" key="14">
    <source>
        <dbReference type="Proteomes" id="UP000250266"/>
    </source>
</evidence>